<dbReference type="SUPFAM" id="SSF52540">
    <property type="entry name" value="P-loop containing nucleoside triphosphate hydrolases"/>
    <property type="match status" value="1"/>
</dbReference>
<proteinExistence type="predicted"/>
<accession>A0A8H6YIF8</accession>
<sequence length="279" mass="30059">MIGVSCNKFKDSHHPPEKEHQSFAEARANNITASLKLATTLMEDLQDALGTTSLQAISQTTKSLVTVLQNAKKNKLECIQLLEDTHVVLYAIVNVHLKSDIPGSLPPSMLDHIGNFTEQVHSIDCHIGLQLAKELFNIESGTSAIMDAAAIHKTADNMHQELLEIISNMSAGASSEEASSVYSTTNSCQISSKSLTMLPSKPKIFYGRESELNHIVQMLSHGVPRVAILGAGGMGKTTLARATLHHAAVALEARTGVEELLSLLTDIPHLALMVIADLQ</sequence>
<keyword evidence="3" id="KW-1185">Reference proteome</keyword>
<reference evidence="2" key="1">
    <citation type="submission" date="2020-05" db="EMBL/GenBank/DDBJ databases">
        <title>Mycena genomes resolve the evolution of fungal bioluminescence.</title>
        <authorList>
            <person name="Tsai I.J."/>
        </authorList>
    </citation>
    <scope>NUCLEOTIDE SEQUENCE</scope>
    <source>
        <strain evidence="2">CCC161011</strain>
    </source>
</reference>
<evidence type="ECO:0000313" key="2">
    <source>
        <dbReference type="EMBL" id="KAF7358550.1"/>
    </source>
</evidence>
<dbReference type="InterPro" id="IPR027417">
    <property type="entry name" value="P-loop_NTPase"/>
</dbReference>
<dbReference type="Proteomes" id="UP000620124">
    <property type="component" value="Unassembled WGS sequence"/>
</dbReference>
<name>A0A8H6YIF8_9AGAR</name>
<evidence type="ECO:0000313" key="3">
    <source>
        <dbReference type="Proteomes" id="UP000620124"/>
    </source>
</evidence>
<dbReference type="EMBL" id="JACAZI010000006">
    <property type="protein sequence ID" value="KAF7358550.1"/>
    <property type="molecule type" value="Genomic_DNA"/>
</dbReference>
<evidence type="ECO:0000256" key="1">
    <source>
        <dbReference type="SAM" id="MobiDB-lite"/>
    </source>
</evidence>
<dbReference type="OrthoDB" id="3051729at2759"/>
<dbReference type="Gene3D" id="3.40.50.300">
    <property type="entry name" value="P-loop containing nucleotide triphosphate hydrolases"/>
    <property type="match status" value="1"/>
</dbReference>
<gene>
    <name evidence="2" type="ORF">MVEN_00906300</name>
</gene>
<protein>
    <recommendedName>
        <fullName evidence="4">NB-ARC domain-containing protein</fullName>
    </recommendedName>
</protein>
<dbReference type="AlphaFoldDB" id="A0A8H6YIF8"/>
<organism evidence="2 3">
    <name type="scientific">Mycena venus</name>
    <dbReference type="NCBI Taxonomy" id="2733690"/>
    <lineage>
        <taxon>Eukaryota</taxon>
        <taxon>Fungi</taxon>
        <taxon>Dikarya</taxon>
        <taxon>Basidiomycota</taxon>
        <taxon>Agaricomycotina</taxon>
        <taxon>Agaricomycetes</taxon>
        <taxon>Agaricomycetidae</taxon>
        <taxon>Agaricales</taxon>
        <taxon>Marasmiineae</taxon>
        <taxon>Mycenaceae</taxon>
        <taxon>Mycena</taxon>
    </lineage>
</organism>
<evidence type="ECO:0008006" key="4">
    <source>
        <dbReference type="Google" id="ProtNLM"/>
    </source>
</evidence>
<feature type="region of interest" description="Disordered" evidence="1">
    <location>
        <begin position="1"/>
        <end position="22"/>
    </location>
</feature>
<comment type="caution">
    <text evidence="2">The sequence shown here is derived from an EMBL/GenBank/DDBJ whole genome shotgun (WGS) entry which is preliminary data.</text>
</comment>
<feature type="compositionally biased region" description="Basic and acidic residues" evidence="1">
    <location>
        <begin position="8"/>
        <end position="22"/>
    </location>
</feature>